<organism evidence="1 2">
    <name type="scientific">Haloarcula salina</name>
    <dbReference type="NCBI Taxonomy" id="1429914"/>
    <lineage>
        <taxon>Archaea</taxon>
        <taxon>Methanobacteriati</taxon>
        <taxon>Methanobacteriota</taxon>
        <taxon>Stenosarchaea group</taxon>
        <taxon>Halobacteria</taxon>
        <taxon>Halobacteriales</taxon>
        <taxon>Haloarculaceae</taxon>
        <taxon>Haloarcula</taxon>
    </lineage>
</organism>
<gene>
    <name evidence="1" type="ORF">KTS37_11305</name>
</gene>
<sequence>MGLFNDLGRKVEELKQEVENASDEEATHRCGACEALLYPDHDECPECGEPSVSPVETE</sequence>
<evidence type="ECO:0008006" key="3">
    <source>
        <dbReference type="Google" id="ProtNLM"/>
    </source>
</evidence>
<dbReference type="AlphaFoldDB" id="A0AA41G0Y5"/>
<keyword evidence="2" id="KW-1185">Reference proteome</keyword>
<evidence type="ECO:0000313" key="2">
    <source>
        <dbReference type="Proteomes" id="UP001166304"/>
    </source>
</evidence>
<dbReference type="RefSeq" id="WP_174242962.1">
    <property type="nucleotide sequence ID" value="NZ_JAHQXE010000003.1"/>
</dbReference>
<name>A0AA41G0Y5_9EURY</name>
<dbReference type="Proteomes" id="UP001166304">
    <property type="component" value="Unassembled WGS sequence"/>
</dbReference>
<comment type="caution">
    <text evidence="1">The sequence shown here is derived from an EMBL/GenBank/DDBJ whole genome shotgun (WGS) entry which is preliminary data.</text>
</comment>
<protein>
    <recommendedName>
        <fullName evidence="3">Small CPxCG-related zinc finger protein</fullName>
    </recommendedName>
</protein>
<accession>A0AA41G0Y5</accession>
<evidence type="ECO:0000313" key="1">
    <source>
        <dbReference type="EMBL" id="MBV0902375.1"/>
    </source>
</evidence>
<dbReference type="EMBL" id="JAHQXE010000003">
    <property type="protein sequence ID" value="MBV0902375.1"/>
    <property type="molecule type" value="Genomic_DNA"/>
</dbReference>
<proteinExistence type="predicted"/>
<reference evidence="1" key="1">
    <citation type="submission" date="2021-06" db="EMBL/GenBank/DDBJ databases">
        <title>New haloarchaea isolates fom saline soil.</title>
        <authorList>
            <person name="Duran-Viseras A."/>
            <person name="Sanchez-Porro C.S."/>
            <person name="Ventosa A."/>
        </authorList>
    </citation>
    <scope>NUCLEOTIDE SEQUENCE</scope>
    <source>
        <strain evidence="1">JCM 18369</strain>
    </source>
</reference>